<evidence type="ECO:0000313" key="2">
    <source>
        <dbReference type="EMBL" id="MDJ1651886.1"/>
    </source>
</evidence>
<name>A0ABT7DTL7_9ACTN</name>
<organism evidence="2 3">
    <name type="scientific">Gordonibacter faecis</name>
    <dbReference type="NCBI Taxonomy" id="3047475"/>
    <lineage>
        <taxon>Bacteria</taxon>
        <taxon>Bacillati</taxon>
        <taxon>Actinomycetota</taxon>
        <taxon>Coriobacteriia</taxon>
        <taxon>Eggerthellales</taxon>
        <taxon>Eggerthellaceae</taxon>
        <taxon>Gordonibacter</taxon>
    </lineage>
</organism>
<comment type="caution">
    <text evidence="2">The sequence shown here is derived from an EMBL/GenBank/DDBJ whole genome shotgun (WGS) entry which is preliminary data.</text>
</comment>
<dbReference type="RefSeq" id="WP_283833235.1">
    <property type="nucleotide sequence ID" value="NZ_JASJEU010000032.1"/>
</dbReference>
<dbReference type="SUPFAM" id="SSF46955">
    <property type="entry name" value="Putative DNA-binding domain"/>
    <property type="match status" value="1"/>
</dbReference>
<evidence type="ECO:0000259" key="1">
    <source>
        <dbReference type="Pfam" id="PF12728"/>
    </source>
</evidence>
<accession>A0ABT7DTL7</accession>
<dbReference type="Proteomes" id="UP001232750">
    <property type="component" value="Unassembled WGS sequence"/>
</dbReference>
<dbReference type="EMBL" id="JASJEU010000032">
    <property type="protein sequence ID" value="MDJ1651886.1"/>
    <property type="molecule type" value="Genomic_DNA"/>
</dbReference>
<gene>
    <name evidence="2" type="ORF">QNJ86_13830</name>
</gene>
<dbReference type="NCBIfam" id="TIGR01764">
    <property type="entry name" value="excise"/>
    <property type="match status" value="1"/>
</dbReference>
<dbReference type="Pfam" id="PF12728">
    <property type="entry name" value="HTH_17"/>
    <property type="match status" value="1"/>
</dbReference>
<dbReference type="InterPro" id="IPR009061">
    <property type="entry name" value="DNA-bd_dom_put_sf"/>
</dbReference>
<dbReference type="InterPro" id="IPR041657">
    <property type="entry name" value="HTH_17"/>
</dbReference>
<keyword evidence="3" id="KW-1185">Reference proteome</keyword>
<reference evidence="2 3" key="1">
    <citation type="submission" date="2023-05" db="EMBL/GenBank/DDBJ databases">
        <title>Gordonibacter KGMB12511T sp. nov., isolated from faeces of healthy Korean.</title>
        <authorList>
            <person name="Kim H.S."/>
            <person name="Kim J.-S."/>
            <person name="Suh M.K."/>
            <person name="Eom M.K."/>
            <person name="Do H.E."/>
            <person name="Lee J.-S."/>
        </authorList>
    </citation>
    <scope>NUCLEOTIDE SEQUENCE [LARGE SCALE GENOMIC DNA]</scope>
    <source>
        <strain evidence="2 3">KGMB12511</strain>
    </source>
</reference>
<protein>
    <submittedName>
        <fullName evidence="2">Helix-turn-helix domain-containing protein</fullName>
    </submittedName>
</protein>
<dbReference type="Gene3D" id="1.10.1660.10">
    <property type="match status" value="1"/>
</dbReference>
<dbReference type="InterPro" id="IPR010093">
    <property type="entry name" value="SinI_DNA-bd"/>
</dbReference>
<sequence>MSFFGFHGSFFVLVKRILNMEVADMAKEQKKTKGSKPRYMTTYEAAELLGLSAGTLRVWRCQGKGPSYYKVGNAVRYKVDDLEAWKSANVRRIELTN</sequence>
<proteinExistence type="predicted"/>
<feature type="domain" description="Helix-turn-helix" evidence="1">
    <location>
        <begin position="39"/>
        <end position="88"/>
    </location>
</feature>
<evidence type="ECO:0000313" key="3">
    <source>
        <dbReference type="Proteomes" id="UP001232750"/>
    </source>
</evidence>